<name>A0A848DNM7_9PSEU</name>
<protein>
    <submittedName>
        <fullName evidence="1">Uncharacterized protein</fullName>
    </submittedName>
</protein>
<reference evidence="1 2" key="1">
    <citation type="submission" date="2020-04" db="EMBL/GenBank/DDBJ databases">
        <authorList>
            <person name="Klaysubun C."/>
            <person name="Duangmal K."/>
            <person name="Lipun K."/>
        </authorList>
    </citation>
    <scope>NUCLEOTIDE SEQUENCE [LARGE SCALE GENOMIC DNA]</scope>
    <source>
        <strain evidence="1 2">DSM 45300</strain>
    </source>
</reference>
<dbReference type="Proteomes" id="UP000586918">
    <property type="component" value="Unassembled WGS sequence"/>
</dbReference>
<dbReference type="EMBL" id="JAAXKZ010000094">
    <property type="protein sequence ID" value="NMH94086.1"/>
    <property type="molecule type" value="Genomic_DNA"/>
</dbReference>
<accession>A0A848DNM7</accession>
<dbReference type="RefSeq" id="WP_169414780.1">
    <property type="nucleotide sequence ID" value="NZ_JAAXKZ010000094.1"/>
</dbReference>
<evidence type="ECO:0000313" key="1">
    <source>
        <dbReference type="EMBL" id="NMH94086.1"/>
    </source>
</evidence>
<comment type="caution">
    <text evidence="1">The sequence shown here is derived from an EMBL/GenBank/DDBJ whole genome shotgun (WGS) entry which is preliminary data.</text>
</comment>
<dbReference type="AlphaFoldDB" id="A0A848DNM7"/>
<keyword evidence="2" id="KW-1185">Reference proteome</keyword>
<organism evidence="1 2">
    <name type="scientific">Pseudonocardia bannensis</name>
    <dbReference type="NCBI Taxonomy" id="630973"/>
    <lineage>
        <taxon>Bacteria</taxon>
        <taxon>Bacillati</taxon>
        <taxon>Actinomycetota</taxon>
        <taxon>Actinomycetes</taxon>
        <taxon>Pseudonocardiales</taxon>
        <taxon>Pseudonocardiaceae</taxon>
        <taxon>Pseudonocardia</taxon>
    </lineage>
</organism>
<proteinExistence type="predicted"/>
<sequence length="83" mass="8569">MRHSPTVVDVRRLAGALATATTALDTCDGYVVVVIDAVIGEADAYGPFTAAGACAEAERLRNEMGRGELGAVTVSVIGLHRPD</sequence>
<gene>
    <name evidence="1" type="ORF">HF519_21405</name>
</gene>
<evidence type="ECO:0000313" key="2">
    <source>
        <dbReference type="Proteomes" id="UP000586918"/>
    </source>
</evidence>